<proteinExistence type="predicted"/>
<name>A0A8K0EKM5_BRALA</name>
<gene>
    <name evidence="1" type="primary">Hypp1874</name>
    <name evidence="1" type="ORF">BLAG_LOCUS15496</name>
</gene>
<dbReference type="OrthoDB" id="6042561at2759"/>
<protein>
    <submittedName>
        <fullName evidence="1">Hypp1874 protein</fullName>
    </submittedName>
</protein>
<evidence type="ECO:0000313" key="2">
    <source>
        <dbReference type="Proteomes" id="UP000838412"/>
    </source>
</evidence>
<evidence type="ECO:0000313" key="1">
    <source>
        <dbReference type="EMBL" id="CAH1257659.1"/>
    </source>
</evidence>
<dbReference type="AlphaFoldDB" id="A0A8K0EKM5"/>
<keyword evidence="2" id="KW-1185">Reference proteome</keyword>
<accession>A0A8K0EKM5</accession>
<dbReference type="EMBL" id="OV696688">
    <property type="protein sequence ID" value="CAH1257659.1"/>
    <property type="molecule type" value="Genomic_DNA"/>
</dbReference>
<sequence>MQASLCSDYLEKVGTEVNSDSTMKAAVVLALLSLVSVEGWLFSDDAEWNDLKVTFGLNQLFSSTVFDSMPRTEQDAQNAGWVDFSRGASCDDSFYRGSRYIKDNEPAVMLLFDTNGYVAGIQMGVKKNELPAGLPSDAMKHMWNDDGDLYVITAYFIIPATVCTGRSEALFTLEGTGEGLYIQNGPNPESDYQIIPRDEADIGTTLWTQGECFYTMGQHYWYNVTTDMSCDNFYPVFLLYNSGRLNGFGWNIKAYLDSPRYEHPTTDILDMFFKVIPQCFYDEADPRGATTLHIYMDSAPSFNFC</sequence>
<organism evidence="1 2">
    <name type="scientific">Branchiostoma lanceolatum</name>
    <name type="common">Common lancelet</name>
    <name type="synonym">Amphioxus lanceolatum</name>
    <dbReference type="NCBI Taxonomy" id="7740"/>
    <lineage>
        <taxon>Eukaryota</taxon>
        <taxon>Metazoa</taxon>
        <taxon>Chordata</taxon>
        <taxon>Cephalochordata</taxon>
        <taxon>Leptocardii</taxon>
        <taxon>Amphioxiformes</taxon>
        <taxon>Branchiostomatidae</taxon>
        <taxon>Branchiostoma</taxon>
    </lineage>
</organism>
<dbReference type="Proteomes" id="UP000838412">
    <property type="component" value="Chromosome 3"/>
</dbReference>
<reference evidence="1" key="1">
    <citation type="submission" date="2022-01" db="EMBL/GenBank/DDBJ databases">
        <authorList>
            <person name="Braso-Vives M."/>
        </authorList>
    </citation>
    <scope>NUCLEOTIDE SEQUENCE</scope>
</reference>